<feature type="transmembrane region" description="Helical" evidence="1">
    <location>
        <begin position="37"/>
        <end position="58"/>
    </location>
</feature>
<dbReference type="eggNOG" id="ENOG5030RNB">
    <property type="taxonomic scope" value="Bacteria"/>
</dbReference>
<accession>A0A095SUV0</accession>
<evidence type="ECO:0000313" key="2">
    <source>
        <dbReference type="EMBL" id="KGD68387.1"/>
    </source>
</evidence>
<reference evidence="2 3" key="1">
    <citation type="submission" date="2014-09" db="EMBL/GenBank/DDBJ databases">
        <title>Whole Genome Shotgun of Flavobacterium aquatile LMG 4008.</title>
        <authorList>
            <person name="Gale A.N."/>
            <person name="Pipes S.E."/>
            <person name="Newman J.D."/>
        </authorList>
    </citation>
    <scope>NUCLEOTIDE SEQUENCE [LARGE SCALE GENOMIC DNA]</scope>
    <source>
        <strain evidence="2 3">LMG 4008</strain>
    </source>
</reference>
<keyword evidence="1" id="KW-0812">Transmembrane</keyword>
<dbReference type="OrthoDB" id="1454450at2"/>
<proteinExistence type="predicted"/>
<sequence length="131" mass="14996">MGIIIFPILLFAFLISVTTIILSIIKIVKKQIHLKDFTLGFTLSFGLYFLIVLGYVLVGKAWALSTGFVIPSIMVFFPFGLFVLSFLYENQKLRDIRNVILISVSLTGILGMLFYQFVFDFFDIFGIEKIY</sequence>
<feature type="transmembrane region" description="Helical" evidence="1">
    <location>
        <begin position="6"/>
        <end position="25"/>
    </location>
</feature>
<dbReference type="AlphaFoldDB" id="A0A095SUV0"/>
<keyword evidence="3" id="KW-1185">Reference proteome</keyword>
<dbReference type="STRING" id="1453498.LG45_08865"/>
<gene>
    <name evidence="2" type="ORF">LG45_08865</name>
</gene>
<keyword evidence="1" id="KW-1133">Transmembrane helix</keyword>
<organism evidence="2 3">
    <name type="scientific">Flavobacterium aquatile LMG 4008 = ATCC 11947</name>
    <dbReference type="NCBI Taxonomy" id="1453498"/>
    <lineage>
        <taxon>Bacteria</taxon>
        <taxon>Pseudomonadati</taxon>
        <taxon>Bacteroidota</taxon>
        <taxon>Flavobacteriia</taxon>
        <taxon>Flavobacteriales</taxon>
        <taxon>Flavobacteriaceae</taxon>
        <taxon>Flavobacterium</taxon>
    </lineage>
</organism>
<dbReference type="EMBL" id="JRHH01000003">
    <property type="protein sequence ID" value="KGD68387.1"/>
    <property type="molecule type" value="Genomic_DNA"/>
</dbReference>
<evidence type="ECO:0000313" key="3">
    <source>
        <dbReference type="Proteomes" id="UP000029554"/>
    </source>
</evidence>
<keyword evidence="1" id="KW-0472">Membrane</keyword>
<evidence type="ECO:0000256" key="1">
    <source>
        <dbReference type="SAM" id="Phobius"/>
    </source>
</evidence>
<protein>
    <submittedName>
        <fullName evidence="2">Uncharacterized protein</fullName>
    </submittedName>
</protein>
<dbReference type="RefSeq" id="WP_035126182.1">
    <property type="nucleotide sequence ID" value="NZ_JRHH01000003.1"/>
</dbReference>
<name>A0A095SUV0_9FLAO</name>
<dbReference type="Proteomes" id="UP000029554">
    <property type="component" value="Unassembled WGS sequence"/>
</dbReference>
<comment type="caution">
    <text evidence="2">The sequence shown here is derived from an EMBL/GenBank/DDBJ whole genome shotgun (WGS) entry which is preliminary data.</text>
</comment>
<feature type="transmembrane region" description="Helical" evidence="1">
    <location>
        <begin position="99"/>
        <end position="118"/>
    </location>
</feature>
<feature type="transmembrane region" description="Helical" evidence="1">
    <location>
        <begin position="64"/>
        <end position="87"/>
    </location>
</feature>